<dbReference type="Pfam" id="PF12680">
    <property type="entry name" value="SnoaL_2"/>
    <property type="match status" value="1"/>
</dbReference>
<evidence type="ECO:0000259" key="1">
    <source>
        <dbReference type="Pfam" id="PF12680"/>
    </source>
</evidence>
<dbReference type="Gene3D" id="3.10.450.50">
    <property type="match status" value="1"/>
</dbReference>
<evidence type="ECO:0000313" key="2">
    <source>
        <dbReference type="EMBL" id="SNB80010.1"/>
    </source>
</evidence>
<dbReference type="InterPro" id="IPR037401">
    <property type="entry name" value="SnoaL-like"/>
</dbReference>
<protein>
    <submittedName>
        <fullName evidence="2">Ketosteroid isomerase-related protein</fullName>
    </submittedName>
</protein>
<sequence>MQSLQNLAQLASVDRELFETRIHYMLDLCSQGNIDGIIGYFSEDVSYQMIGNWSMFPYAGPVRGKPAVKLAFAGIFTHFQSLGSTVHDIVIDGDRVAVRRTTILRHFGTGRSDGVAVVDFVRFRDGLVAELTEVLDSLAIARLEEG</sequence>
<dbReference type="GO" id="GO:0016853">
    <property type="term" value="F:isomerase activity"/>
    <property type="evidence" value="ECO:0007669"/>
    <property type="project" value="UniProtKB-KW"/>
</dbReference>
<reference evidence="3" key="1">
    <citation type="submission" date="2017-06" db="EMBL/GenBank/DDBJ databases">
        <authorList>
            <person name="Varghese N."/>
            <person name="Submissions S."/>
        </authorList>
    </citation>
    <scope>NUCLEOTIDE SEQUENCE [LARGE SCALE GENOMIC DNA]</scope>
    <source>
        <strain evidence="3">DSM 137</strain>
    </source>
</reference>
<accession>A0A212S4A6</accession>
<keyword evidence="3" id="KW-1185">Reference proteome</keyword>
<dbReference type="InterPro" id="IPR032710">
    <property type="entry name" value="NTF2-like_dom_sf"/>
</dbReference>
<dbReference type="Proteomes" id="UP000198418">
    <property type="component" value="Unassembled WGS sequence"/>
</dbReference>
<dbReference type="EMBL" id="FYDG01000012">
    <property type="protein sequence ID" value="SNB80010.1"/>
    <property type="molecule type" value="Genomic_DNA"/>
</dbReference>
<evidence type="ECO:0000313" key="3">
    <source>
        <dbReference type="Proteomes" id="UP000198418"/>
    </source>
</evidence>
<gene>
    <name evidence="2" type="ORF">SAMN06265338_11252</name>
</gene>
<feature type="domain" description="SnoaL-like" evidence="1">
    <location>
        <begin position="25"/>
        <end position="130"/>
    </location>
</feature>
<dbReference type="SUPFAM" id="SSF54427">
    <property type="entry name" value="NTF2-like"/>
    <property type="match status" value="1"/>
</dbReference>
<dbReference type="AlphaFoldDB" id="A0A212S4A6"/>
<organism evidence="2 3">
    <name type="scientific">Rhodoblastus acidophilus</name>
    <name type="common">Rhodopseudomonas acidophila</name>
    <dbReference type="NCBI Taxonomy" id="1074"/>
    <lineage>
        <taxon>Bacteria</taxon>
        <taxon>Pseudomonadati</taxon>
        <taxon>Pseudomonadota</taxon>
        <taxon>Alphaproteobacteria</taxon>
        <taxon>Hyphomicrobiales</taxon>
        <taxon>Rhodoblastaceae</taxon>
        <taxon>Rhodoblastus</taxon>
    </lineage>
</organism>
<name>A0A212S4A6_RHOAC</name>
<keyword evidence="2" id="KW-0413">Isomerase</keyword>
<proteinExistence type="predicted"/>